<dbReference type="InterPro" id="IPR029026">
    <property type="entry name" value="tRNA_m1G_MTases_N"/>
</dbReference>
<evidence type="ECO:0000256" key="2">
    <source>
        <dbReference type="ARBA" id="ARBA00022679"/>
    </source>
</evidence>
<dbReference type="EMBL" id="LMTR01000075">
    <property type="protein sequence ID" value="KWT65844.1"/>
    <property type="molecule type" value="Genomic_DNA"/>
</dbReference>
<sequence length="159" mass="16922">MRLTVAAVGRLKDAERELVERYAKRFDPTARPLGLGPLTIHELNESRAGSADARKADEATRLLKVAGPTTPRVVLDEHGKALSSEAFAAWIGQQRDGGCKTLAFLIGGPDGHGSVSLTGAALKLSLGPMTLPHGLARAVLVEQLYRVATILAGHPYHRS</sequence>
<comment type="catalytic activity">
    <reaction evidence="5">
        <text>pseudouridine(1915) in 23S rRNA + S-adenosyl-L-methionine = N(3)-methylpseudouridine(1915) in 23S rRNA + S-adenosyl-L-homocysteine + H(+)</text>
        <dbReference type="Rhea" id="RHEA:42752"/>
        <dbReference type="Rhea" id="RHEA-COMP:10221"/>
        <dbReference type="Rhea" id="RHEA-COMP:10222"/>
        <dbReference type="ChEBI" id="CHEBI:15378"/>
        <dbReference type="ChEBI" id="CHEBI:57856"/>
        <dbReference type="ChEBI" id="CHEBI:59789"/>
        <dbReference type="ChEBI" id="CHEBI:65314"/>
        <dbReference type="ChEBI" id="CHEBI:74486"/>
        <dbReference type="EC" id="2.1.1.177"/>
    </reaction>
</comment>
<dbReference type="PIRSF" id="PIRSF004505">
    <property type="entry name" value="MT_bac"/>
    <property type="match status" value="1"/>
</dbReference>
<keyword evidence="2 5" id="KW-0808">Transferase</keyword>
<dbReference type="HAMAP" id="MF_00658">
    <property type="entry name" value="23SrRNA_methyltr_H"/>
    <property type="match status" value="1"/>
</dbReference>
<dbReference type="OrthoDB" id="9806643at2"/>
<organism evidence="6 7">
    <name type="scientific">Hyphomicrobium sulfonivorans</name>
    <dbReference type="NCBI Taxonomy" id="121290"/>
    <lineage>
        <taxon>Bacteria</taxon>
        <taxon>Pseudomonadati</taxon>
        <taxon>Pseudomonadota</taxon>
        <taxon>Alphaproteobacteria</taxon>
        <taxon>Hyphomicrobiales</taxon>
        <taxon>Hyphomicrobiaceae</taxon>
        <taxon>Hyphomicrobium</taxon>
    </lineage>
</organism>
<comment type="caution">
    <text evidence="6">The sequence shown here is derived from an EMBL/GenBank/DDBJ whole genome shotgun (WGS) entry which is preliminary data.</text>
</comment>
<keyword evidence="5" id="KW-0963">Cytoplasm</keyword>
<dbReference type="InterPro" id="IPR029028">
    <property type="entry name" value="Alpha/beta_knot_MTases"/>
</dbReference>
<dbReference type="SUPFAM" id="SSF75217">
    <property type="entry name" value="alpha/beta knot"/>
    <property type="match status" value="1"/>
</dbReference>
<keyword evidence="5" id="KW-0698">rRNA processing</keyword>
<gene>
    <name evidence="5" type="primary">rlmH</name>
    <name evidence="6" type="ORF">APY04_2691</name>
</gene>
<feature type="binding site" evidence="5">
    <location>
        <position position="107"/>
    </location>
    <ligand>
        <name>S-adenosyl-L-methionine</name>
        <dbReference type="ChEBI" id="CHEBI:59789"/>
    </ligand>
</feature>
<keyword evidence="3 5" id="KW-0949">S-adenosyl-L-methionine</keyword>
<dbReference type="Gene3D" id="3.40.1280.10">
    <property type="match status" value="1"/>
</dbReference>
<comment type="similarity">
    <text evidence="4 5">Belongs to the RNA methyltransferase RlmH family.</text>
</comment>
<evidence type="ECO:0000256" key="4">
    <source>
        <dbReference type="ARBA" id="ARBA00038303"/>
    </source>
</evidence>
<keyword evidence="7" id="KW-1185">Reference proteome</keyword>
<dbReference type="EC" id="2.1.1.177" evidence="5"/>
<dbReference type="AlphaFoldDB" id="A0A109BC11"/>
<accession>A0A109BC11</accession>
<proteinExistence type="inferred from homology"/>
<feature type="binding site" evidence="5">
    <location>
        <position position="75"/>
    </location>
    <ligand>
        <name>S-adenosyl-L-methionine</name>
        <dbReference type="ChEBI" id="CHEBI:59789"/>
    </ligand>
</feature>
<dbReference type="STRING" id="121290.APY04_2691"/>
<dbReference type="PATRIC" id="fig|121290.4.peg.2004"/>
<evidence type="ECO:0000313" key="6">
    <source>
        <dbReference type="EMBL" id="KWT65844.1"/>
    </source>
</evidence>
<evidence type="ECO:0000256" key="3">
    <source>
        <dbReference type="ARBA" id="ARBA00022691"/>
    </source>
</evidence>
<dbReference type="GO" id="GO:0070038">
    <property type="term" value="F:rRNA (pseudouridine-N3-)-methyltransferase activity"/>
    <property type="evidence" value="ECO:0007669"/>
    <property type="project" value="UniProtKB-UniRule"/>
</dbReference>
<dbReference type="NCBIfam" id="NF000989">
    <property type="entry name" value="PRK00103.2-3"/>
    <property type="match status" value="1"/>
</dbReference>
<feature type="binding site" evidence="5">
    <location>
        <begin position="126"/>
        <end position="131"/>
    </location>
    <ligand>
        <name>S-adenosyl-L-methionine</name>
        <dbReference type="ChEBI" id="CHEBI:59789"/>
    </ligand>
</feature>
<dbReference type="CDD" id="cd18081">
    <property type="entry name" value="RlmH-like"/>
    <property type="match status" value="1"/>
</dbReference>
<comment type="subcellular location">
    <subcellularLocation>
        <location evidence="5">Cytoplasm</location>
    </subcellularLocation>
</comment>
<dbReference type="PANTHER" id="PTHR33603">
    <property type="entry name" value="METHYLTRANSFERASE"/>
    <property type="match status" value="1"/>
</dbReference>
<comment type="subunit">
    <text evidence="5">Homodimer.</text>
</comment>
<dbReference type="PANTHER" id="PTHR33603:SF1">
    <property type="entry name" value="RIBOSOMAL RNA LARGE SUBUNIT METHYLTRANSFERASE H"/>
    <property type="match status" value="1"/>
</dbReference>
<name>A0A109BC11_HYPSL</name>
<evidence type="ECO:0000256" key="1">
    <source>
        <dbReference type="ARBA" id="ARBA00022603"/>
    </source>
</evidence>
<comment type="function">
    <text evidence="5">Specifically methylates the pseudouridine at position 1915 (m3Psi1915) in 23S rRNA.</text>
</comment>
<evidence type="ECO:0000256" key="5">
    <source>
        <dbReference type="HAMAP-Rule" id="MF_00658"/>
    </source>
</evidence>
<dbReference type="Pfam" id="PF02590">
    <property type="entry name" value="SPOUT_MTase"/>
    <property type="match status" value="1"/>
</dbReference>
<evidence type="ECO:0000313" key="7">
    <source>
        <dbReference type="Proteomes" id="UP000059074"/>
    </source>
</evidence>
<dbReference type="GO" id="GO:0005737">
    <property type="term" value="C:cytoplasm"/>
    <property type="evidence" value="ECO:0007669"/>
    <property type="project" value="UniProtKB-SubCell"/>
</dbReference>
<dbReference type="RefSeq" id="WP_068463291.1">
    <property type="nucleotide sequence ID" value="NZ_LMTR01000075.1"/>
</dbReference>
<dbReference type="InterPro" id="IPR003742">
    <property type="entry name" value="RlmH-like"/>
</dbReference>
<keyword evidence="1 5" id="KW-0489">Methyltransferase</keyword>
<dbReference type="Proteomes" id="UP000059074">
    <property type="component" value="Unassembled WGS sequence"/>
</dbReference>
<reference evidence="6 7" key="1">
    <citation type="submission" date="2015-10" db="EMBL/GenBank/DDBJ databases">
        <title>Transcriptomic analysis of a linuron degrading triple-species bacterial consortium.</title>
        <authorList>
            <person name="Albers P."/>
        </authorList>
    </citation>
    <scope>NUCLEOTIDE SEQUENCE [LARGE SCALE GENOMIC DNA]</scope>
    <source>
        <strain evidence="6 7">WDL6</strain>
    </source>
</reference>
<protein>
    <recommendedName>
        <fullName evidence="5">Ribosomal RNA large subunit methyltransferase H</fullName>
        <ecNumber evidence="5">2.1.1.177</ecNumber>
    </recommendedName>
    <alternativeName>
        <fullName evidence="5">23S rRNA (pseudouridine1915-N3)-methyltransferase</fullName>
    </alternativeName>
    <alternativeName>
        <fullName evidence="5">23S rRNA m3Psi1915 methyltransferase</fullName>
    </alternativeName>
    <alternativeName>
        <fullName evidence="5">rRNA (pseudouridine-N3-)-methyltransferase RlmH</fullName>
    </alternativeName>
</protein>